<dbReference type="InterPro" id="IPR036691">
    <property type="entry name" value="Endo/exonu/phosph_ase_sf"/>
</dbReference>
<proteinExistence type="predicted"/>
<keyword evidence="2" id="KW-0255">Endonuclease</keyword>
<dbReference type="InterPro" id="IPR005135">
    <property type="entry name" value="Endo/exonuclease/phosphatase"/>
</dbReference>
<keyword evidence="2" id="KW-0378">Hydrolase</keyword>
<dbReference type="Pfam" id="PF03372">
    <property type="entry name" value="Exo_endo_phos"/>
    <property type="match status" value="1"/>
</dbReference>
<keyword evidence="3" id="KW-1185">Reference proteome</keyword>
<dbReference type="RefSeq" id="WP_068121735.1">
    <property type="nucleotide sequence ID" value="NZ_CCXJ01000412.1"/>
</dbReference>
<evidence type="ECO:0000313" key="2">
    <source>
        <dbReference type="EMBL" id="MDP9821467.1"/>
    </source>
</evidence>
<reference evidence="2 3" key="1">
    <citation type="submission" date="2023-07" db="EMBL/GenBank/DDBJ databases">
        <title>Sequencing the genomes of 1000 actinobacteria strains.</title>
        <authorList>
            <person name="Klenk H.-P."/>
        </authorList>
    </citation>
    <scope>NUCLEOTIDE SEQUENCE [LARGE SCALE GENOMIC DNA]</scope>
    <source>
        <strain evidence="2 3">GD13</strain>
    </source>
</reference>
<accession>A0ABT9NM21</accession>
<comment type="caution">
    <text evidence="2">The sequence shown here is derived from an EMBL/GenBank/DDBJ whole genome shotgun (WGS) entry which is preliminary data.</text>
</comment>
<evidence type="ECO:0000259" key="1">
    <source>
        <dbReference type="Pfam" id="PF03372"/>
    </source>
</evidence>
<evidence type="ECO:0000313" key="3">
    <source>
        <dbReference type="Proteomes" id="UP001240447"/>
    </source>
</evidence>
<name>A0ABT9NM21_9ACTN</name>
<keyword evidence="2" id="KW-0540">Nuclease</keyword>
<dbReference type="Gene3D" id="3.60.10.10">
    <property type="entry name" value="Endonuclease/exonuclease/phosphatase"/>
    <property type="match status" value="1"/>
</dbReference>
<dbReference type="Proteomes" id="UP001240447">
    <property type="component" value="Unassembled WGS sequence"/>
</dbReference>
<dbReference type="GO" id="GO:0004519">
    <property type="term" value="F:endonuclease activity"/>
    <property type="evidence" value="ECO:0007669"/>
    <property type="project" value="UniProtKB-KW"/>
</dbReference>
<organism evidence="2 3">
    <name type="scientific">Nocardioides massiliensis</name>
    <dbReference type="NCBI Taxonomy" id="1325935"/>
    <lineage>
        <taxon>Bacteria</taxon>
        <taxon>Bacillati</taxon>
        <taxon>Actinomycetota</taxon>
        <taxon>Actinomycetes</taxon>
        <taxon>Propionibacteriales</taxon>
        <taxon>Nocardioidaceae</taxon>
        <taxon>Nocardioides</taxon>
    </lineage>
</organism>
<dbReference type="SUPFAM" id="SSF56219">
    <property type="entry name" value="DNase I-like"/>
    <property type="match status" value="1"/>
</dbReference>
<sequence length="367" mass="40123">MRVGSRTGSLVGLLAVLTPLLLALATARGPSAAAEDDTTGVPPGSVVVLSANLREGSLVVNAADRRDDRDLRTFARRMVARAGRATPDVLVLQEVRGSADRAVRVLNARLRAKGSPARYRVLTRPRMTMSSRAYGPVRRPGRHLVLRDTAILVNRATLRRVHGTGVMRTWGRWWKRAGCAENPWVRLTVQRPGEAARTVTVLGVHVALHGPRWKTRALRRMPGFVERHRGAADLAVLAGDFNHVRCPVRRLRPAGTGCEVRPGYRALAAAGYVDTVRATARSGPTPAGVSDRIDFIFTDGRARAAWFDRCYLAFRATGCADGSFTSEADHVTCMVRHDLHGSPGEGCSPAAYLRYYSDHHFLLARMS</sequence>
<dbReference type="EMBL" id="JAUSQM010000001">
    <property type="protein sequence ID" value="MDP9821467.1"/>
    <property type="molecule type" value="Genomic_DNA"/>
</dbReference>
<protein>
    <submittedName>
        <fullName evidence="2">Endonuclease/exonuclease/phosphatase family metal-dependent hydrolase</fullName>
    </submittedName>
</protein>
<dbReference type="GO" id="GO:0016787">
    <property type="term" value="F:hydrolase activity"/>
    <property type="evidence" value="ECO:0007669"/>
    <property type="project" value="UniProtKB-KW"/>
</dbReference>
<feature type="domain" description="Endonuclease/exonuclease/phosphatase" evidence="1">
    <location>
        <begin position="49"/>
        <end position="307"/>
    </location>
</feature>
<gene>
    <name evidence="2" type="ORF">J2S59_001276</name>
</gene>